<evidence type="ECO:0000256" key="5">
    <source>
        <dbReference type="SAM" id="SignalP"/>
    </source>
</evidence>
<dbReference type="Gene3D" id="3.40.30.10">
    <property type="entry name" value="Glutaredoxin"/>
    <property type="match status" value="1"/>
</dbReference>
<sequence length="391" mass="42797">MNKHLLTMAGSLLLASFLPAAAQKNYKVTTNIKGQGDYKLSIVYTTADGRKIDTLLSRNGDSFLFSGNVKEPVVGTFISHHPASKFELSKGGMFMPAPSLEILLSENTDVQITGNADELYKAVVKGDKANEELNALRQKEMPLVSKVWELRKQSAGMRKPEDSTARKAIIAEITSTTDQLTAIRKLFVAAHPKSFVSIMMLARLQGDYEAAAYEKAFNALNATYKETYLGKYVASRISGAKATATGAVAINFTKTDNHGEPFTLSSLKGKYVLLDFWGSWCGPCRASHPHLKEVYAKYKDKGLEIVGIAEEKSDDLETAKKAWLKAISDDGMSWIQVLNNYNKATTDMVMAYGISGFPTKILLDKNGKVLFKLVGNGGDELDQQLKSALGL</sequence>
<evidence type="ECO:0000256" key="3">
    <source>
        <dbReference type="ARBA" id="ARBA00023157"/>
    </source>
</evidence>
<dbReference type="InterPro" id="IPR013766">
    <property type="entry name" value="Thioredoxin_domain"/>
</dbReference>
<comment type="subcellular location">
    <subcellularLocation>
        <location evidence="1">Cell envelope</location>
    </subcellularLocation>
</comment>
<organism evidence="7 8">
    <name type="scientific">Chitinophaga hostae</name>
    <dbReference type="NCBI Taxonomy" id="2831022"/>
    <lineage>
        <taxon>Bacteria</taxon>
        <taxon>Pseudomonadati</taxon>
        <taxon>Bacteroidota</taxon>
        <taxon>Chitinophagia</taxon>
        <taxon>Chitinophagales</taxon>
        <taxon>Chitinophagaceae</taxon>
        <taxon>Chitinophaga</taxon>
    </lineage>
</organism>
<evidence type="ECO:0000256" key="1">
    <source>
        <dbReference type="ARBA" id="ARBA00004196"/>
    </source>
</evidence>
<name>A0ABS5J7F2_9BACT</name>
<protein>
    <submittedName>
        <fullName evidence="7">AhpC/TSA family protein</fullName>
    </submittedName>
</protein>
<evidence type="ECO:0000313" key="7">
    <source>
        <dbReference type="EMBL" id="MBS0031124.1"/>
    </source>
</evidence>
<evidence type="ECO:0000256" key="4">
    <source>
        <dbReference type="ARBA" id="ARBA00023284"/>
    </source>
</evidence>
<dbReference type="PANTHER" id="PTHR42852">
    <property type="entry name" value="THIOL:DISULFIDE INTERCHANGE PROTEIN DSBE"/>
    <property type="match status" value="1"/>
</dbReference>
<evidence type="ECO:0000313" key="8">
    <source>
        <dbReference type="Proteomes" id="UP000676386"/>
    </source>
</evidence>
<dbReference type="CDD" id="cd02966">
    <property type="entry name" value="TlpA_like_family"/>
    <property type="match status" value="1"/>
</dbReference>
<keyword evidence="4" id="KW-0676">Redox-active center</keyword>
<dbReference type="Pfam" id="PF08534">
    <property type="entry name" value="Redoxin"/>
    <property type="match status" value="1"/>
</dbReference>
<dbReference type="PROSITE" id="PS00194">
    <property type="entry name" value="THIOREDOXIN_1"/>
    <property type="match status" value="1"/>
</dbReference>
<dbReference type="SUPFAM" id="SSF52833">
    <property type="entry name" value="Thioredoxin-like"/>
    <property type="match status" value="1"/>
</dbReference>
<feature type="signal peptide" evidence="5">
    <location>
        <begin position="1"/>
        <end position="22"/>
    </location>
</feature>
<keyword evidence="2" id="KW-0201">Cytochrome c-type biogenesis</keyword>
<feature type="chain" id="PRO_5045285034" evidence="5">
    <location>
        <begin position="23"/>
        <end position="391"/>
    </location>
</feature>
<gene>
    <name evidence="7" type="ORF">KE626_27600</name>
</gene>
<dbReference type="InterPro" id="IPR025380">
    <property type="entry name" value="DUF4369"/>
</dbReference>
<dbReference type="InterPro" id="IPR013740">
    <property type="entry name" value="Redoxin"/>
</dbReference>
<dbReference type="InterPro" id="IPR017937">
    <property type="entry name" value="Thioredoxin_CS"/>
</dbReference>
<dbReference type="InterPro" id="IPR050553">
    <property type="entry name" value="Thioredoxin_ResA/DsbE_sf"/>
</dbReference>
<dbReference type="PANTHER" id="PTHR42852:SF6">
    <property type="entry name" value="THIOL:DISULFIDE INTERCHANGE PROTEIN DSBE"/>
    <property type="match status" value="1"/>
</dbReference>
<keyword evidence="8" id="KW-1185">Reference proteome</keyword>
<dbReference type="RefSeq" id="WP_211976259.1">
    <property type="nucleotide sequence ID" value="NZ_CBFHAM010000010.1"/>
</dbReference>
<comment type="caution">
    <text evidence="7">The sequence shown here is derived from an EMBL/GenBank/DDBJ whole genome shotgun (WGS) entry which is preliminary data.</text>
</comment>
<dbReference type="Pfam" id="PF14289">
    <property type="entry name" value="DUF4369"/>
    <property type="match status" value="1"/>
</dbReference>
<proteinExistence type="predicted"/>
<dbReference type="EMBL" id="JAGTXB010000019">
    <property type="protein sequence ID" value="MBS0031124.1"/>
    <property type="molecule type" value="Genomic_DNA"/>
</dbReference>
<reference evidence="7 8" key="1">
    <citation type="submission" date="2021-04" db="EMBL/GenBank/DDBJ databases">
        <title>Chitinophaga sp. nov., isolated from the rhizosphere soil.</title>
        <authorList>
            <person name="He S."/>
        </authorList>
    </citation>
    <scope>NUCLEOTIDE SEQUENCE [LARGE SCALE GENOMIC DNA]</scope>
    <source>
        <strain evidence="7 8">2R12</strain>
    </source>
</reference>
<keyword evidence="3" id="KW-1015">Disulfide bond</keyword>
<dbReference type="InterPro" id="IPR036249">
    <property type="entry name" value="Thioredoxin-like_sf"/>
</dbReference>
<dbReference type="Proteomes" id="UP000676386">
    <property type="component" value="Unassembled WGS sequence"/>
</dbReference>
<feature type="domain" description="Thioredoxin" evidence="6">
    <location>
        <begin position="243"/>
        <end position="390"/>
    </location>
</feature>
<evidence type="ECO:0000256" key="2">
    <source>
        <dbReference type="ARBA" id="ARBA00022748"/>
    </source>
</evidence>
<evidence type="ECO:0000259" key="6">
    <source>
        <dbReference type="PROSITE" id="PS51352"/>
    </source>
</evidence>
<dbReference type="PROSITE" id="PS51352">
    <property type="entry name" value="THIOREDOXIN_2"/>
    <property type="match status" value="1"/>
</dbReference>
<keyword evidence="5" id="KW-0732">Signal</keyword>
<accession>A0ABS5J7F2</accession>